<keyword evidence="3" id="KW-1185">Reference proteome</keyword>
<name>A0A3P3QEL5_9GAMM</name>
<dbReference type="EMBL" id="RRCF01000004">
    <property type="protein sequence ID" value="RRJ19525.1"/>
    <property type="molecule type" value="Genomic_DNA"/>
</dbReference>
<keyword evidence="1" id="KW-0812">Transmembrane</keyword>
<feature type="transmembrane region" description="Helical" evidence="1">
    <location>
        <begin position="118"/>
        <end position="135"/>
    </location>
</feature>
<accession>A0A3P3QEL5</accession>
<dbReference type="AlphaFoldDB" id="A0A3P3QEL5"/>
<sequence length="153" mass="17597">MKKLLSYFVIAFLTFGIGAIFWSAFSLGNSSYAFWKNGRETTAVVLSLDHVSGSAKGGNSYYYNLNVDGQKIIQSFRFKLSEGSTYKILFLDDKREAILGTSEDGLFEIYSAQIGSDFMAILTLLMFIFMPYGTYKMYSELWPKRHDLWRKEY</sequence>
<evidence type="ECO:0000313" key="3">
    <source>
        <dbReference type="Proteomes" id="UP000276260"/>
    </source>
</evidence>
<organism evidence="2 3">
    <name type="scientific">Rheinheimera mesophila</name>
    <dbReference type="NCBI Taxonomy" id="1547515"/>
    <lineage>
        <taxon>Bacteria</taxon>
        <taxon>Pseudomonadati</taxon>
        <taxon>Pseudomonadota</taxon>
        <taxon>Gammaproteobacteria</taxon>
        <taxon>Chromatiales</taxon>
        <taxon>Chromatiaceae</taxon>
        <taxon>Rheinheimera</taxon>
    </lineage>
</organism>
<dbReference type="Proteomes" id="UP000276260">
    <property type="component" value="Unassembled WGS sequence"/>
</dbReference>
<dbReference type="OrthoDB" id="7065203at2"/>
<evidence type="ECO:0000313" key="2">
    <source>
        <dbReference type="EMBL" id="RRJ19525.1"/>
    </source>
</evidence>
<comment type="caution">
    <text evidence="2">The sequence shown here is derived from an EMBL/GenBank/DDBJ whole genome shotgun (WGS) entry which is preliminary data.</text>
</comment>
<evidence type="ECO:0000256" key="1">
    <source>
        <dbReference type="SAM" id="Phobius"/>
    </source>
</evidence>
<gene>
    <name evidence="2" type="ORF">EIK76_13820</name>
</gene>
<protein>
    <submittedName>
        <fullName evidence="2">ABC transporter permease</fullName>
    </submittedName>
</protein>
<feature type="transmembrane region" description="Helical" evidence="1">
    <location>
        <begin position="7"/>
        <end position="25"/>
    </location>
</feature>
<reference evidence="2 3" key="1">
    <citation type="submission" date="2018-11" db="EMBL/GenBank/DDBJ databases">
        <title>Draft genome analysis of Rheinheimera mesophila isolated from an industrial waste site.</title>
        <authorList>
            <person name="Yu Q."/>
            <person name="Qi Y."/>
            <person name="Zhang H."/>
            <person name="Lu Y."/>
            <person name="Pu J."/>
        </authorList>
    </citation>
    <scope>NUCLEOTIDE SEQUENCE [LARGE SCALE GENOMIC DNA]</scope>
    <source>
        <strain evidence="2 3">IITR13</strain>
    </source>
</reference>
<keyword evidence="1" id="KW-0472">Membrane</keyword>
<proteinExistence type="predicted"/>
<keyword evidence="1" id="KW-1133">Transmembrane helix</keyword>
<dbReference type="RefSeq" id="WP_052749212.1">
    <property type="nucleotide sequence ID" value="NZ_LAVS01000002.1"/>
</dbReference>